<evidence type="ECO:0008006" key="9">
    <source>
        <dbReference type="Google" id="ProtNLM"/>
    </source>
</evidence>
<accession>A0AAD7GFS6</accession>
<dbReference type="GO" id="GO:0004930">
    <property type="term" value="F:G protein-coupled receptor activity"/>
    <property type="evidence" value="ECO:0007669"/>
    <property type="project" value="TreeGrafter"/>
</dbReference>
<gene>
    <name evidence="7" type="ORF">B0H17DRAFT_1072807</name>
</gene>
<feature type="transmembrane region" description="Helical" evidence="6">
    <location>
        <begin position="127"/>
        <end position="146"/>
    </location>
</feature>
<dbReference type="PANTHER" id="PTHR23112:SF47">
    <property type="entry name" value="G-PROTEIN COUPLED RECEPTOR 157"/>
    <property type="match status" value="1"/>
</dbReference>
<evidence type="ECO:0000313" key="8">
    <source>
        <dbReference type="Proteomes" id="UP001221757"/>
    </source>
</evidence>
<reference evidence="7" key="1">
    <citation type="submission" date="2023-03" db="EMBL/GenBank/DDBJ databases">
        <title>Massive genome expansion in bonnet fungi (Mycena s.s.) driven by repeated elements and novel gene families across ecological guilds.</title>
        <authorList>
            <consortium name="Lawrence Berkeley National Laboratory"/>
            <person name="Harder C.B."/>
            <person name="Miyauchi S."/>
            <person name="Viragh M."/>
            <person name="Kuo A."/>
            <person name="Thoen E."/>
            <person name="Andreopoulos B."/>
            <person name="Lu D."/>
            <person name="Skrede I."/>
            <person name="Drula E."/>
            <person name="Henrissat B."/>
            <person name="Morin E."/>
            <person name="Kohler A."/>
            <person name="Barry K."/>
            <person name="LaButti K."/>
            <person name="Morin E."/>
            <person name="Salamov A."/>
            <person name="Lipzen A."/>
            <person name="Mereny Z."/>
            <person name="Hegedus B."/>
            <person name="Baldrian P."/>
            <person name="Stursova M."/>
            <person name="Weitz H."/>
            <person name="Taylor A."/>
            <person name="Grigoriev I.V."/>
            <person name="Nagy L.G."/>
            <person name="Martin F."/>
            <person name="Kauserud H."/>
        </authorList>
    </citation>
    <scope>NUCLEOTIDE SEQUENCE</scope>
    <source>
        <strain evidence="7">CBHHK067</strain>
    </source>
</reference>
<dbReference type="EMBL" id="JARKIE010000100">
    <property type="protein sequence ID" value="KAJ7685985.1"/>
    <property type="molecule type" value="Genomic_DNA"/>
</dbReference>
<feature type="transmembrane region" description="Helical" evidence="6">
    <location>
        <begin position="55"/>
        <end position="76"/>
    </location>
</feature>
<keyword evidence="8" id="KW-1185">Reference proteome</keyword>
<dbReference type="Proteomes" id="UP001221757">
    <property type="component" value="Unassembled WGS sequence"/>
</dbReference>
<evidence type="ECO:0000256" key="2">
    <source>
        <dbReference type="ARBA" id="ARBA00022692"/>
    </source>
</evidence>
<name>A0AAD7GFS6_MYCRO</name>
<evidence type="ECO:0000313" key="7">
    <source>
        <dbReference type="EMBL" id="KAJ7685985.1"/>
    </source>
</evidence>
<dbReference type="Gene3D" id="1.20.1070.10">
    <property type="entry name" value="Rhodopsin 7-helix transmembrane proteins"/>
    <property type="match status" value="1"/>
</dbReference>
<comment type="caution">
    <text evidence="7">The sequence shown here is derived from an EMBL/GenBank/DDBJ whole genome shotgun (WGS) entry which is preliminary data.</text>
</comment>
<keyword evidence="3 6" id="KW-1133">Transmembrane helix</keyword>
<feature type="region of interest" description="Disordered" evidence="5">
    <location>
        <begin position="372"/>
        <end position="410"/>
    </location>
</feature>
<evidence type="ECO:0000256" key="6">
    <source>
        <dbReference type="SAM" id="Phobius"/>
    </source>
</evidence>
<dbReference type="AlphaFoldDB" id="A0AAD7GFS6"/>
<sequence length="419" mass="46213">MLASRLDEASYVATLYPKILLGLGVPGFVLTVFVLALYAVAAWNRTSRRFLDRVSFRLLVYALLANLVFSVTFPTSSLNAYPGWRCNLLAFLANLSLMFSTTMFFCMALNLPLVLVYRRNGQSMEKYYVLVSALLCAVTNGTAYATGHLGWSAVNKTCWYRSTSEVGVIRWMFGTQTFWLLLMSVGEVVAFLTIVGYLIVYERTTRRFRPGELVSVATHSTASLPPPGSTIVMFRGIIFRIGLYPLVSCLLTISGAFLDLDEMKHRNRKNLDFRLDLTDLSIYGSRPLIYGILAATDPSFLRALREICYPTSTHSNSTQASLGADWARPCLSTIIEFELELELSPSTQSSEQSDSLNGTATTAVHSRALSATDKELEEGEGAEPPTANQRVSGITANQTASGVTRASQRASMVHVVHQI</sequence>
<comment type="subcellular location">
    <subcellularLocation>
        <location evidence="1">Membrane</location>
        <topology evidence="1">Multi-pass membrane protein</topology>
    </subcellularLocation>
</comment>
<proteinExistence type="predicted"/>
<feature type="transmembrane region" description="Helical" evidence="6">
    <location>
        <begin position="237"/>
        <end position="258"/>
    </location>
</feature>
<dbReference type="PANTHER" id="PTHR23112">
    <property type="entry name" value="G PROTEIN-COUPLED RECEPTOR 157-RELATED"/>
    <property type="match status" value="1"/>
</dbReference>
<keyword evidence="2 6" id="KW-0812">Transmembrane</keyword>
<protein>
    <recommendedName>
        <fullName evidence="9">G-protein coupled receptors family 2 profile 2 domain-containing protein</fullName>
    </recommendedName>
</protein>
<evidence type="ECO:0000256" key="5">
    <source>
        <dbReference type="SAM" id="MobiDB-lite"/>
    </source>
</evidence>
<keyword evidence="4 6" id="KW-0472">Membrane</keyword>
<dbReference type="GO" id="GO:0007189">
    <property type="term" value="P:adenylate cyclase-activating G protein-coupled receptor signaling pathway"/>
    <property type="evidence" value="ECO:0007669"/>
    <property type="project" value="TreeGrafter"/>
</dbReference>
<evidence type="ECO:0000256" key="3">
    <source>
        <dbReference type="ARBA" id="ARBA00022989"/>
    </source>
</evidence>
<feature type="compositionally biased region" description="Polar residues" evidence="5">
    <location>
        <begin position="386"/>
        <end position="410"/>
    </location>
</feature>
<feature type="transmembrane region" description="Helical" evidence="6">
    <location>
        <begin position="88"/>
        <end position="115"/>
    </location>
</feature>
<feature type="transmembrane region" description="Helical" evidence="6">
    <location>
        <begin position="20"/>
        <end position="43"/>
    </location>
</feature>
<dbReference type="GO" id="GO:0005886">
    <property type="term" value="C:plasma membrane"/>
    <property type="evidence" value="ECO:0007669"/>
    <property type="project" value="TreeGrafter"/>
</dbReference>
<evidence type="ECO:0000256" key="1">
    <source>
        <dbReference type="ARBA" id="ARBA00004141"/>
    </source>
</evidence>
<feature type="transmembrane region" description="Helical" evidence="6">
    <location>
        <begin position="178"/>
        <end position="200"/>
    </location>
</feature>
<evidence type="ECO:0000256" key="4">
    <source>
        <dbReference type="ARBA" id="ARBA00023136"/>
    </source>
</evidence>
<organism evidence="7 8">
    <name type="scientific">Mycena rosella</name>
    <name type="common">Pink bonnet</name>
    <name type="synonym">Agaricus rosellus</name>
    <dbReference type="NCBI Taxonomy" id="1033263"/>
    <lineage>
        <taxon>Eukaryota</taxon>
        <taxon>Fungi</taxon>
        <taxon>Dikarya</taxon>
        <taxon>Basidiomycota</taxon>
        <taxon>Agaricomycotina</taxon>
        <taxon>Agaricomycetes</taxon>
        <taxon>Agaricomycetidae</taxon>
        <taxon>Agaricales</taxon>
        <taxon>Marasmiineae</taxon>
        <taxon>Mycenaceae</taxon>
        <taxon>Mycena</taxon>
    </lineage>
</organism>